<dbReference type="Proteomes" id="UP001595528">
    <property type="component" value="Unassembled WGS sequence"/>
</dbReference>
<reference evidence="6" key="1">
    <citation type="journal article" date="2019" name="Int. J. Syst. Evol. Microbiol.">
        <title>The Global Catalogue of Microorganisms (GCM) 10K type strain sequencing project: providing services to taxonomists for standard genome sequencing and annotation.</title>
        <authorList>
            <consortium name="The Broad Institute Genomics Platform"/>
            <consortium name="The Broad Institute Genome Sequencing Center for Infectious Disease"/>
            <person name="Wu L."/>
            <person name="Ma J."/>
        </authorList>
    </citation>
    <scope>NUCLEOTIDE SEQUENCE [LARGE SCALE GENOMIC DNA]</scope>
    <source>
        <strain evidence="6">KCTC 42964</strain>
    </source>
</reference>
<dbReference type="RefSeq" id="WP_379898329.1">
    <property type="nucleotide sequence ID" value="NZ_JBHRTR010000011.1"/>
</dbReference>
<proteinExistence type="predicted"/>
<evidence type="ECO:0000313" key="5">
    <source>
        <dbReference type="EMBL" id="MFC3226381.1"/>
    </source>
</evidence>
<gene>
    <name evidence="5" type="ORF">ACFOGJ_04025</name>
</gene>
<accession>A0ABV7KVH3</accession>
<evidence type="ECO:0000256" key="1">
    <source>
        <dbReference type="ARBA" id="ARBA00022448"/>
    </source>
</evidence>
<dbReference type="SMART" id="SM00382">
    <property type="entry name" value="AAA"/>
    <property type="match status" value="1"/>
</dbReference>
<name>A0ABV7KVH3_9PROT</name>
<keyword evidence="1" id="KW-0813">Transport</keyword>
<sequence>MTEPLLRLDHVTKRFRGLVATNDVSLAVPEGAICSLIGPNGAGKSTIFNLVTGYLPVSEGEIHFAGRRIDGLSTRAISHLGVARAFQIAKPFPDLSVEDNVRIGALFGREGPRDVERETEQAIALCGLEPLRDRQALGLTVGNLRRLELARAIAARPLLLLADEPCAGLNPSETDEVIEILRRIRERGITVLLVEHDMGAVMRVSDSIFVIDAGRKIAEGTPVEVAADPKVIAAYLGTPVED</sequence>
<keyword evidence="3 5" id="KW-0067">ATP-binding</keyword>
<evidence type="ECO:0000259" key="4">
    <source>
        <dbReference type="PROSITE" id="PS50893"/>
    </source>
</evidence>
<dbReference type="Gene3D" id="3.40.50.300">
    <property type="entry name" value="P-loop containing nucleotide triphosphate hydrolases"/>
    <property type="match status" value="1"/>
</dbReference>
<evidence type="ECO:0000256" key="3">
    <source>
        <dbReference type="ARBA" id="ARBA00022840"/>
    </source>
</evidence>
<dbReference type="PROSITE" id="PS50893">
    <property type="entry name" value="ABC_TRANSPORTER_2"/>
    <property type="match status" value="1"/>
</dbReference>
<dbReference type="InterPro" id="IPR032823">
    <property type="entry name" value="BCA_ABC_TP_C"/>
</dbReference>
<evidence type="ECO:0000256" key="2">
    <source>
        <dbReference type="ARBA" id="ARBA00022741"/>
    </source>
</evidence>
<dbReference type="EMBL" id="JBHRTR010000011">
    <property type="protein sequence ID" value="MFC3226381.1"/>
    <property type="molecule type" value="Genomic_DNA"/>
</dbReference>
<dbReference type="InterPro" id="IPR051120">
    <property type="entry name" value="ABC_AA/LPS_Transport"/>
</dbReference>
<evidence type="ECO:0000313" key="6">
    <source>
        <dbReference type="Proteomes" id="UP001595528"/>
    </source>
</evidence>
<dbReference type="InterPro" id="IPR003439">
    <property type="entry name" value="ABC_transporter-like_ATP-bd"/>
</dbReference>
<dbReference type="InterPro" id="IPR027417">
    <property type="entry name" value="P-loop_NTPase"/>
</dbReference>
<dbReference type="Pfam" id="PF12399">
    <property type="entry name" value="BCA_ABC_TP_C"/>
    <property type="match status" value="1"/>
</dbReference>
<dbReference type="PANTHER" id="PTHR45772:SF7">
    <property type="entry name" value="AMINO ACID ABC TRANSPORTER ATP-BINDING PROTEIN"/>
    <property type="match status" value="1"/>
</dbReference>
<dbReference type="GO" id="GO:0005524">
    <property type="term" value="F:ATP binding"/>
    <property type="evidence" value="ECO:0007669"/>
    <property type="project" value="UniProtKB-KW"/>
</dbReference>
<feature type="domain" description="ABC transporter" evidence="4">
    <location>
        <begin position="6"/>
        <end position="238"/>
    </location>
</feature>
<organism evidence="5 6">
    <name type="scientific">Marinibaculum pumilum</name>
    <dbReference type="NCBI Taxonomy" id="1766165"/>
    <lineage>
        <taxon>Bacteria</taxon>
        <taxon>Pseudomonadati</taxon>
        <taxon>Pseudomonadota</taxon>
        <taxon>Alphaproteobacteria</taxon>
        <taxon>Rhodospirillales</taxon>
        <taxon>Rhodospirillaceae</taxon>
        <taxon>Marinibaculum</taxon>
    </lineage>
</organism>
<protein>
    <submittedName>
        <fullName evidence="5">ABC transporter ATP-binding protein</fullName>
    </submittedName>
</protein>
<dbReference type="PANTHER" id="PTHR45772">
    <property type="entry name" value="CONSERVED COMPONENT OF ABC TRANSPORTER FOR NATURAL AMINO ACIDS-RELATED"/>
    <property type="match status" value="1"/>
</dbReference>
<dbReference type="Pfam" id="PF00005">
    <property type="entry name" value="ABC_tran"/>
    <property type="match status" value="1"/>
</dbReference>
<dbReference type="CDD" id="cd03219">
    <property type="entry name" value="ABC_Mj1267_LivG_branched"/>
    <property type="match status" value="1"/>
</dbReference>
<dbReference type="SUPFAM" id="SSF52540">
    <property type="entry name" value="P-loop containing nucleoside triphosphate hydrolases"/>
    <property type="match status" value="1"/>
</dbReference>
<comment type="caution">
    <text evidence="5">The sequence shown here is derived from an EMBL/GenBank/DDBJ whole genome shotgun (WGS) entry which is preliminary data.</text>
</comment>
<dbReference type="InterPro" id="IPR003593">
    <property type="entry name" value="AAA+_ATPase"/>
</dbReference>
<keyword evidence="2" id="KW-0547">Nucleotide-binding</keyword>
<keyword evidence="6" id="KW-1185">Reference proteome</keyword>